<keyword evidence="2" id="KW-1185">Reference proteome</keyword>
<feature type="region of interest" description="Disordered" evidence="1">
    <location>
        <begin position="71"/>
        <end position="125"/>
    </location>
</feature>
<evidence type="ECO:0000313" key="3">
    <source>
        <dbReference type="RefSeq" id="XP_026293693.2"/>
    </source>
</evidence>
<accession>A0A6J1TK56</accession>
<sequence>MSFLSGRSSQCAPNRAAGKTLCRRVKRVSKMATCGYDEAKNSADIAQLLWSVDPSQTVSSYDNLISSLGLHQQQNHHHHHQPSVHVHKEEEKETEPITVKRGRPRTNPQVKKQKKQTAPRVKKPRVCKDGVVSKCPDVTKSEKKRVAKLFHSMADICAKMGEICKEMIN</sequence>
<name>A0A6J1TK56_FRAOC</name>
<dbReference type="KEGG" id="foc:113217840"/>
<dbReference type="Proteomes" id="UP000504606">
    <property type="component" value="Unplaced"/>
</dbReference>
<feature type="compositionally biased region" description="Basic residues" evidence="1">
    <location>
        <begin position="111"/>
        <end position="125"/>
    </location>
</feature>
<dbReference type="GeneID" id="113217840"/>
<reference evidence="3" key="1">
    <citation type="submission" date="2025-08" db="UniProtKB">
        <authorList>
            <consortium name="RefSeq"/>
        </authorList>
    </citation>
    <scope>IDENTIFICATION</scope>
    <source>
        <tissue evidence="3">Whole organism</tissue>
    </source>
</reference>
<organism evidence="2 3">
    <name type="scientific">Frankliniella occidentalis</name>
    <name type="common">Western flower thrips</name>
    <name type="synonym">Euthrips occidentalis</name>
    <dbReference type="NCBI Taxonomy" id="133901"/>
    <lineage>
        <taxon>Eukaryota</taxon>
        <taxon>Metazoa</taxon>
        <taxon>Ecdysozoa</taxon>
        <taxon>Arthropoda</taxon>
        <taxon>Hexapoda</taxon>
        <taxon>Insecta</taxon>
        <taxon>Pterygota</taxon>
        <taxon>Neoptera</taxon>
        <taxon>Paraneoptera</taxon>
        <taxon>Thysanoptera</taxon>
        <taxon>Terebrantia</taxon>
        <taxon>Thripoidea</taxon>
        <taxon>Thripidae</taxon>
        <taxon>Frankliniella</taxon>
    </lineage>
</organism>
<gene>
    <name evidence="3" type="primary">LOC113217840</name>
</gene>
<feature type="compositionally biased region" description="Basic and acidic residues" evidence="1">
    <location>
        <begin position="86"/>
        <end position="95"/>
    </location>
</feature>
<dbReference type="AlphaFoldDB" id="A0A6J1TK56"/>
<proteinExistence type="predicted"/>
<dbReference type="RefSeq" id="XP_026293693.2">
    <property type="nucleotide sequence ID" value="XM_026437908.2"/>
</dbReference>
<protein>
    <submittedName>
        <fullName evidence="3">Uncharacterized protein LOC113217840</fullName>
    </submittedName>
</protein>
<evidence type="ECO:0000256" key="1">
    <source>
        <dbReference type="SAM" id="MobiDB-lite"/>
    </source>
</evidence>
<evidence type="ECO:0000313" key="2">
    <source>
        <dbReference type="Proteomes" id="UP000504606"/>
    </source>
</evidence>